<protein>
    <submittedName>
        <fullName evidence="1">Uncharacterized protein</fullName>
    </submittedName>
</protein>
<dbReference type="AlphaFoldDB" id="A0A9D4HRK6"/>
<organism evidence="1 2">
    <name type="scientific">Dreissena polymorpha</name>
    <name type="common">Zebra mussel</name>
    <name type="synonym">Mytilus polymorpha</name>
    <dbReference type="NCBI Taxonomy" id="45954"/>
    <lineage>
        <taxon>Eukaryota</taxon>
        <taxon>Metazoa</taxon>
        <taxon>Spiralia</taxon>
        <taxon>Lophotrochozoa</taxon>
        <taxon>Mollusca</taxon>
        <taxon>Bivalvia</taxon>
        <taxon>Autobranchia</taxon>
        <taxon>Heteroconchia</taxon>
        <taxon>Euheterodonta</taxon>
        <taxon>Imparidentia</taxon>
        <taxon>Neoheterodontei</taxon>
        <taxon>Myida</taxon>
        <taxon>Dreissenoidea</taxon>
        <taxon>Dreissenidae</taxon>
        <taxon>Dreissena</taxon>
    </lineage>
</organism>
<dbReference type="Proteomes" id="UP000828390">
    <property type="component" value="Unassembled WGS sequence"/>
</dbReference>
<reference evidence="1" key="1">
    <citation type="journal article" date="2019" name="bioRxiv">
        <title>The Genome of the Zebra Mussel, Dreissena polymorpha: A Resource for Invasive Species Research.</title>
        <authorList>
            <person name="McCartney M.A."/>
            <person name="Auch B."/>
            <person name="Kono T."/>
            <person name="Mallez S."/>
            <person name="Zhang Y."/>
            <person name="Obille A."/>
            <person name="Becker A."/>
            <person name="Abrahante J.E."/>
            <person name="Garbe J."/>
            <person name="Badalamenti J.P."/>
            <person name="Herman A."/>
            <person name="Mangelson H."/>
            <person name="Liachko I."/>
            <person name="Sullivan S."/>
            <person name="Sone E.D."/>
            <person name="Koren S."/>
            <person name="Silverstein K.A.T."/>
            <person name="Beckman K.B."/>
            <person name="Gohl D.M."/>
        </authorList>
    </citation>
    <scope>NUCLEOTIDE SEQUENCE</scope>
    <source>
        <strain evidence="1">Duluth1</strain>
        <tissue evidence="1">Whole animal</tissue>
    </source>
</reference>
<reference evidence="1" key="2">
    <citation type="submission" date="2020-11" db="EMBL/GenBank/DDBJ databases">
        <authorList>
            <person name="McCartney M.A."/>
            <person name="Auch B."/>
            <person name="Kono T."/>
            <person name="Mallez S."/>
            <person name="Becker A."/>
            <person name="Gohl D.M."/>
            <person name="Silverstein K.A.T."/>
            <person name="Koren S."/>
            <person name="Bechman K.B."/>
            <person name="Herman A."/>
            <person name="Abrahante J.E."/>
            <person name="Garbe J."/>
        </authorList>
    </citation>
    <scope>NUCLEOTIDE SEQUENCE</scope>
    <source>
        <strain evidence="1">Duluth1</strain>
        <tissue evidence="1">Whole animal</tissue>
    </source>
</reference>
<comment type="caution">
    <text evidence="1">The sequence shown here is derived from an EMBL/GenBank/DDBJ whole genome shotgun (WGS) entry which is preliminary data.</text>
</comment>
<dbReference type="EMBL" id="JAIWYP010000012">
    <property type="protein sequence ID" value="KAH3728425.1"/>
    <property type="molecule type" value="Genomic_DNA"/>
</dbReference>
<sequence>MHTCHSLMQCLNREPISPITYLLPPVIDIHHLSTPPPIDPHSHPQATPTTNAPTPSPLKLGLKWPPPTIYQLLQNIVPFFYWTQCYNKPPCCRCCQYFITNLLPTLIASHT</sequence>
<gene>
    <name evidence="1" type="ORF">DPMN_054381</name>
</gene>
<evidence type="ECO:0000313" key="2">
    <source>
        <dbReference type="Proteomes" id="UP000828390"/>
    </source>
</evidence>
<name>A0A9D4HRK6_DREPO</name>
<accession>A0A9D4HRK6</accession>
<proteinExistence type="predicted"/>
<keyword evidence="2" id="KW-1185">Reference proteome</keyword>
<evidence type="ECO:0000313" key="1">
    <source>
        <dbReference type="EMBL" id="KAH3728425.1"/>
    </source>
</evidence>